<feature type="transmembrane region" description="Helical" evidence="9">
    <location>
        <begin position="51"/>
        <end position="78"/>
    </location>
</feature>
<keyword evidence="6 9" id="KW-1133">Transmembrane helix</keyword>
<dbReference type="GO" id="GO:0022857">
    <property type="term" value="F:transmembrane transporter activity"/>
    <property type="evidence" value="ECO:0007669"/>
    <property type="project" value="InterPro"/>
</dbReference>
<feature type="transmembrane region" description="Helical" evidence="9">
    <location>
        <begin position="7"/>
        <end position="31"/>
    </location>
</feature>
<proteinExistence type="inferred from homology"/>
<dbReference type="CDD" id="cd06582">
    <property type="entry name" value="TM_PBP1_LivH_like"/>
    <property type="match status" value="1"/>
</dbReference>
<dbReference type="InterPro" id="IPR001851">
    <property type="entry name" value="ABC_transp_permease"/>
</dbReference>
<reference evidence="10 11" key="1">
    <citation type="submission" date="2022-12" db="EMBL/GenBank/DDBJ databases">
        <title>Metagenome assembled genome from gulf of manar.</title>
        <authorList>
            <person name="Kohli P."/>
            <person name="Pk S."/>
            <person name="Venkata Ramana C."/>
            <person name="Sasikala C."/>
        </authorList>
    </citation>
    <scope>NUCLEOTIDE SEQUENCE [LARGE SCALE GENOMIC DNA]</scope>
    <source>
        <strain evidence="10">JB008</strain>
    </source>
</reference>
<evidence type="ECO:0000256" key="1">
    <source>
        <dbReference type="ARBA" id="ARBA00004651"/>
    </source>
</evidence>
<comment type="similarity">
    <text evidence="8">Belongs to the binding-protein-dependent transport system permease family. LivHM subfamily.</text>
</comment>
<dbReference type="Proteomes" id="UP001221217">
    <property type="component" value="Unassembled WGS sequence"/>
</dbReference>
<evidence type="ECO:0000256" key="9">
    <source>
        <dbReference type="SAM" id="Phobius"/>
    </source>
</evidence>
<feature type="transmembrane region" description="Helical" evidence="9">
    <location>
        <begin position="90"/>
        <end position="113"/>
    </location>
</feature>
<evidence type="ECO:0000256" key="3">
    <source>
        <dbReference type="ARBA" id="ARBA00022475"/>
    </source>
</evidence>
<feature type="transmembrane region" description="Helical" evidence="9">
    <location>
        <begin position="187"/>
        <end position="209"/>
    </location>
</feature>
<evidence type="ECO:0000256" key="7">
    <source>
        <dbReference type="ARBA" id="ARBA00023136"/>
    </source>
</evidence>
<dbReference type="InterPro" id="IPR052157">
    <property type="entry name" value="BCAA_transport_permease"/>
</dbReference>
<keyword evidence="4 9" id="KW-0812">Transmembrane</keyword>
<keyword evidence="2" id="KW-0813">Transport</keyword>
<feature type="transmembrane region" description="Helical" evidence="9">
    <location>
        <begin position="138"/>
        <end position="158"/>
    </location>
</feature>
<dbReference type="Pfam" id="PF02653">
    <property type="entry name" value="BPD_transp_2"/>
    <property type="match status" value="1"/>
</dbReference>
<keyword evidence="7 9" id="KW-0472">Membrane</keyword>
<evidence type="ECO:0000256" key="5">
    <source>
        <dbReference type="ARBA" id="ARBA00022970"/>
    </source>
</evidence>
<accession>A0AAJ1II42</accession>
<evidence type="ECO:0000313" key="11">
    <source>
        <dbReference type="Proteomes" id="UP001221217"/>
    </source>
</evidence>
<evidence type="ECO:0000256" key="6">
    <source>
        <dbReference type="ARBA" id="ARBA00022989"/>
    </source>
</evidence>
<keyword evidence="3" id="KW-1003">Cell membrane</keyword>
<organism evidence="10 11">
    <name type="scientific">Candidatus Thalassospirochaeta sargassi</name>
    <dbReference type="NCBI Taxonomy" id="3119039"/>
    <lineage>
        <taxon>Bacteria</taxon>
        <taxon>Pseudomonadati</taxon>
        <taxon>Spirochaetota</taxon>
        <taxon>Spirochaetia</taxon>
        <taxon>Spirochaetales</taxon>
        <taxon>Spirochaetaceae</taxon>
        <taxon>Candidatus Thalassospirochaeta</taxon>
    </lineage>
</organism>
<dbReference type="EMBL" id="JAQQAL010000030">
    <property type="protein sequence ID" value="MDC7227670.1"/>
    <property type="molecule type" value="Genomic_DNA"/>
</dbReference>
<feature type="transmembrane region" description="Helical" evidence="9">
    <location>
        <begin position="256"/>
        <end position="275"/>
    </location>
</feature>
<sequence length="285" mass="30446">MEIWITAIIYGLASSGILFLVSLALSIGYGLMRVVNMEAMVYYSFGAYVTYTIMSLTGSFILGALGGMLVGAGLGLLVETQLLRKIYNREMMFTMVVTFGVFMIGIGIIQFVWGLEPKPVASPISGIVKFFGGVQIPAYRLLIIVIAVIAYILIQLMMNKTIIGKALRAGIDNRENVEGLGVNINKIFTITFVVASAFAGLGGALNAPLVMVGPYMGFDMLLFAFITVILGGLGSIKGTMVAALILGQVINVGGTIWAPLATVGPFIVMFFTILIRPTGLFGKDI</sequence>
<evidence type="ECO:0000256" key="4">
    <source>
        <dbReference type="ARBA" id="ARBA00022692"/>
    </source>
</evidence>
<dbReference type="PANTHER" id="PTHR11795:SF442">
    <property type="entry name" value="ABC TRANSPORTER ATP-BINDING PROTEIN"/>
    <property type="match status" value="1"/>
</dbReference>
<dbReference type="PANTHER" id="PTHR11795">
    <property type="entry name" value="BRANCHED-CHAIN AMINO ACID TRANSPORT SYSTEM PERMEASE PROTEIN LIVH"/>
    <property type="match status" value="1"/>
</dbReference>
<name>A0AAJ1II42_9SPIO</name>
<keyword evidence="5" id="KW-0029">Amino-acid transport</keyword>
<gene>
    <name evidence="10" type="ORF">PQJ61_12970</name>
</gene>
<comment type="subcellular location">
    <subcellularLocation>
        <location evidence="1">Cell membrane</location>
        <topology evidence="1">Multi-pass membrane protein</topology>
    </subcellularLocation>
</comment>
<comment type="caution">
    <text evidence="10">The sequence shown here is derived from an EMBL/GenBank/DDBJ whole genome shotgun (WGS) entry which is preliminary data.</text>
</comment>
<dbReference type="AlphaFoldDB" id="A0AAJ1II42"/>
<dbReference type="GO" id="GO:0005886">
    <property type="term" value="C:plasma membrane"/>
    <property type="evidence" value="ECO:0007669"/>
    <property type="project" value="UniProtKB-SubCell"/>
</dbReference>
<feature type="transmembrane region" description="Helical" evidence="9">
    <location>
        <begin position="221"/>
        <end position="244"/>
    </location>
</feature>
<evidence type="ECO:0000313" key="10">
    <source>
        <dbReference type="EMBL" id="MDC7227670.1"/>
    </source>
</evidence>
<protein>
    <submittedName>
        <fullName evidence="10">Branched-chain amino acid ABC transporter permease</fullName>
    </submittedName>
</protein>
<dbReference type="GO" id="GO:0006865">
    <property type="term" value="P:amino acid transport"/>
    <property type="evidence" value="ECO:0007669"/>
    <property type="project" value="UniProtKB-KW"/>
</dbReference>
<evidence type="ECO:0000256" key="2">
    <source>
        <dbReference type="ARBA" id="ARBA00022448"/>
    </source>
</evidence>
<evidence type="ECO:0000256" key="8">
    <source>
        <dbReference type="ARBA" id="ARBA00037998"/>
    </source>
</evidence>